<proteinExistence type="predicted"/>
<gene>
    <name evidence="2" type="ORF">EII34_07675</name>
</gene>
<keyword evidence="1" id="KW-0472">Membrane</keyword>
<evidence type="ECO:0000313" key="3">
    <source>
        <dbReference type="Proteomes" id="UP000280819"/>
    </source>
</evidence>
<organism evidence="2 3">
    <name type="scientific">Arachnia propionica</name>
    <dbReference type="NCBI Taxonomy" id="1750"/>
    <lineage>
        <taxon>Bacteria</taxon>
        <taxon>Bacillati</taxon>
        <taxon>Actinomycetota</taxon>
        <taxon>Actinomycetes</taxon>
        <taxon>Propionibacteriales</taxon>
        <taxon>Propionibacteriaceae</taxon>
        <taxon>Arachnia</taxon>
    </lineage>
</organism>
<feature type="transmembrane region" description="Helical" evidence="1">
    <location>
        <begin position="285"/>
        <end position="306"/>
    </location>
</feature>
<accession>A0A3P1T7P2</accession>
<evidence type="ECO:0000256" key="1">
    <source>
        <dbReference type="SAM" id="Phobius"/>
    </source>
</evidence>
<dbReference type="PROSITE" id="PS00210">
    <property type="entry name" value="HEMOCYANIN_2"/>
    <property type="match status" value="1"/>
</dbReference>
<protein>
    <submittedName>
        <fullName evidence="2">Uncharacterized protein</fullName>
    </submittedName>
</protein>
<reference evidence="2 3" key="1">
    <citation type="submission" date="2018-11" db="EMBL/GenBank/DDBJ databases">
        <title>Genomes From Bacteria Associated with the Canine Oral Cavity: a Test Case for Automated Genome-Based Taxonomic Assignment.</title>
        <authorList>
            <person name="Coil D.A."/>
            <person name="Jospin G."/>
            <person name="Darling A.E."/>
            <person name="Wallis C."/>
            <person name="Davis I.J."/>
            <person name="Harris S."/>
            <person name="Eisen J.A."/>
            <person name="Holcombe L.J."/>
            <person name="O'Flynn C."/>
        </authorList>
    </citation>
    <scope>NUCLEOTIDE SEQUENCE [LARGE SCALE GENOMIC DNA]</scope>
    <source>
        <strain evidence="2 3">OH887_COT-365</strain>
    </source>
</reference>
<comment type="caution">
    <text evidence="2">The sequence shown here is derived from an EMBL/GenBank/DDBJ whole genome shotgun (WGS) entry which is preliminary data.</text>
</comment>
<dbReference type="EMBL" id="RQZG01000007">
    <property type="protein sequence ID" value="RRD05205.1"/>
    <property type="molecule type" value="Genomic_DNA"/>
</dbReference>
<dbReference type="InterPro" id="IPR013788">
    <property type="entry name" value="Hemocyanin/hexamerin"/>
</dbReference>
<dbReference type="AlphaFoldDB" id="A0A3P1T7P2"/>
<keyword evidence="1" id="KW-0812">Transmembrane</keyword>
<feature type="transmembrane region" description="Helical" evidence="1">
    <location>
        <begin position="30"/>
        <end position="53"/>
    </location>
</feature>
<sequence length="413" mass="45516">MDPNADHLLTQLRDPGFFKRHVGRRRRSRTTVVVSAVLFLLSLSGAVALHLMLRDLPNNSGPKGNAYFDTGVSLLFGMLLLGIVSVICLLVLVVPAIGRLFWRRGDYVAFQEGGELCWQADLGIVIDAVDNESKQVAMLGLILPLDASEDQAQQAAAVIGQRIAAARGTSFMAVESTLVQTGRDWPRHGVGVDDLGHRFAPMGPGRYVAVLPDGAALGIDPGVGQPLDVSGIVQEQGRKPQFRCSGGEMVFRQSVLAKLAVLVCIAFMAFGSHSLWRSFSTSSGVFFRVISWTIPAALIPLLVYVLNSLFAKTLVATEGIHMMSPLHRWSLPWNQVRGFGVMRSGTSDRSNESNWGSEHHGNVGYLYQIVVVDRSGRARRLSGLEYRSRRRQARPQWVVERLCQLDEFRRARQ</sequence>
<dbReference type="Proteomes" id="UP000280819">
    <property type="component" value="Unassembled WGS sequence"/>
</dbReference>
<feature type="transmembrane region" description="Helical" evidence="1">
    <location>
        <begin position="255"/>
        <end position="273"/>
    </location>
</feature>
<evidence type="ECO:0000313" key="2">
    <source>
        <dbReference type="EMBL" id="RRD05205.1"/>
    </source>
</evidence>
<dbReference type="RefSeq" id="WP_124844562.1">
    <property type="nucleotide sequence ID" value="NZ_RQZG01000007.1"/>
</dbReference>
<keyword evidence="1" id="KW-1133">Transmembrane helix</keyword>
<name>A0A3P1T7P2_9ACTN</name>
<dbReference type="OrthoDB" id="9817267at2"/>
<feature type="transmembrane region" description="Helical" evidence="1">
    <location>
        <begin position="73"/>
        <end position="94"/>
    </location>
</feature>